<organism evidence="2 3">
    <name type="scientific">Cytospora mali</name>
    <name type="common">Apple Valsa canker fungus</name>
    <name type="synonym">Valsa mali</name>
    <dbReference type="NCBI Taxonomy" id="578113"/>
    <lineage>
        <taxon>Eukaryota</taxon>
        <taxon>Fungi</taxon>
        <taxon>Dikarya</taxon>
        <taxon>Ascomycota</taxon>
        <taxon>Pezizomycotina</taxon>
        <taxon>Sordariomycetes</taxon>
        <taxon>Sordariomycetidae</taxon>
        <taxon>Diaporthales</taxon>
        <taxon>Cytosporaceae</taxon>
        <taxon>Cytospora</taxon>
    </lineage>
</organism>
<feature type="compositionally biased region" description="Basic and acidic residues" evidence="1">
    <location>
        <begin position="152"/>
        <end position="161"/>
    </location>
</feature>
<protein>
    <submittedName>
        <fullName evidence="2">Uncharacterized protein</fullName>
    </submittedName>
</protein>
<evidence type="ECO:0000256" key="1">
    <source>
        <dbReference type="SAM" id="MobiDB-lite"/>
    </source>
</evidence>
<evidence type="ECO:0000313" key="2">
    <source>
        <dbReference type="EMBL" id="KUI70013.1"/>
    </source>
</evidence>
<dbReference type="AlphaFoldDB" id="A0A194W1N7"/>
<feature type="region of interest" description="Disordered" evidence="1">
    <location>
        <begin position="1"/>
        <end position="207"/>
    </location>
</feature>
<keyword evidence="3" id="KW-1185">Reference proteome</keyword>
<dbReference type="OrthoDB" id="3260716at2759"/>
<sequence length="207" mass="21242">MSANQNIEALAGQGEFHSRVPPSEPLTTKGHKPGVKIGNDAAPEFHAEAYEPGTAPRENTYQPNAQSEIPGQAQNPGTEASTGALDMPGATSGDVYNKTEFGKPVQGQTSSELHGSKKKDRTGFEGRAQPGHALESGDGSVEGKVRGLGADLEGRAGELKGQKGMSGGSEGGVNWQGADEKLPTSAEELAAELPKGGHAGVTSSERA</sequence>
<name>A0A194W1N7_CYTMA</name>
<accession>A0A194W1N7</accession>
<dbReference type="EMBL" id="CM003102">
    <property type="protein sequence ID" value="KUI70013.1"/>
    <property type="molecule type" value="Genomic_DNA"/>
</dbReference>
<feature type="compositionally biased region" description="Polar residues" evidence="1">
    <location>
        <begin position="57"/>
        <end position="81"/>
    </location>
</feature>
<proteinExistence type="predicted"/>
<reference evidence="2" key="1">
    <citation type="submission" date="2014-12" db="EMBL/GenBank/DDBJ databases">
        <title>Genome Sequence of Valsa Canker Pathogens Uncovers a Specific Adaption of Colonization on Woody Bark.</title>
        <authorList>
            <person name="Yin Z."/>
            <person name="Liu H."/>
            <person name="Gao X."/>
            <person name="Li Z."/>
            <person name="Song N."/>
            <person name="Ke X."/>
            <person name="Dai Q."/>
            <person name="Wu Y."/>
            <person name="Sun Y."/>
            <person name="Xu J.-R."/>
            <person name="Kang Z.K."/>
            <person name="Wang L."/>
            <person name="Huang L."/>
        </authorList>
    </citation>
    <scope>NUCLEOTIDE SEQUENCE [LARGE SCALE GENOMIC DNA]</scope>
    <source>
        <strain evidence="2">03-8</strain>
    </source>
</reference>
<evidence type="ECO:0000313" key="3">
    <source>
        <dbReference type="Proteomes" id="UP000078559"/>
    </source>
</evidence>
<gene>
    <name evidence="2" type="ORF">VM1G_04736</name>
</gene>
<dbReference type="Proteomes" id="UP000078559">
    <property type="component" value="Chromosome 5"/>
</dbReference>